<accession>A0A8S5NZQ7</accession>
<sequence length="41" mass="4860">MYSTPTTHWKVVGVVYTKYLFFSLNCDLAFGDITDERYTEF</sequence>
<protein>
    <submittedName>
        <fullName evidence="1">Uncharacterized protein</fullName>
    </submittedName>
</protein>
<reference evidence="1" key="1">
    <citation type="journal article" date="2021" name="Proc. Natl. Acad. Sci. U.S.A.">
        <title>A Catalog of Tens of Thousands of Viruses from Human Metagenomes Reveals Hidden Associations with Chronic Diseases.</title>
        <authorList>
            <person name="Tisza M.J."/>
            <person name="Buck C.B."/>
        </authorList>
    </citation>
    <scope>NUCLEOTIDE SEQUENCE</scope>
    <source>
        <strain evidence="1">CtLnO19</strain>
    </source>
</reference>
<proteinExistence type="predicted"/>
<organism evidence="1">
    <name type="scientific">Myoviridae sp. ctLnO19</name>
    <dbReference type="NCBI Taxonomy" id="2825085"/>
    <lineage>
        <taxon>Viruses</taxon>
        <taxon>Duplodnaviria</taxon>
        <taxon>Heunggongvirae</taxon>
        <taxon>Uroviricota</taxon>
        <taxon>Caudoviricetes</taxon>
    </lineage>
</organism>
<name>A0A8S5NZQ7_9CAUD</name>
<evidence type="ECO:0000313" key="1">
    <source>
        <dbReference type="EMBL" id="DAE00319.1"/>
    </source>
</evidence>
<dbReference type="EMBL" id="BK015301">
    <property type="protein sequence ID" value="DAE00319.1"/>
    <property type="molecule type" value="Genomic_DNA"/>
</dbReference>